<evidence type="ECO:0000313" key="15">
    <source>
        <dbReference type="Proteomes" id="UP001149074"/>
    </source>
</evidence>
<dbReference type="EMBL" id="JAPQKI010000003">
    <property type="protein sequence ID" value="KAJ5110039.1"/>
    <property type="molecule type" value="Genomic_DNA"/>
</dbReference>
<dbReference type="GO" id="GO:0008270">
    <property type="term" value="F:zinc ion binding"/>
    <property type="evidence" value="ECO:0007669"/>
    <property type="project" value="UniProtKB-KW"/>
</dbReference>
<keyword evidence="8" id="KW-0804">Transcription</keyword>
<dbReference type="AlphaFoldDB" id="A0A9W9KKG0"/>
<evidence type="ECO:0000256" key="11">
    <source>
        <dbReference type="SAM" id="MobiDB-lite"/>
    </source>
</evidence>
<evidence type="ECO:0000256" key="7">
    <source>
        <dbReference type="ARBA" id="ARBA00023125"/>
    </source>
</evidence>
<dbReference type="GO" id="GO:0000978">
    <property type="term" value="F:RNA polymerase II cis-regulatory region sequence-specific DNA binding"/>
    <property type="evidence" value="ECO:0007669"/>
    <property type="project" value="InterPro"/>
</dbReference>
<feature type="domain" description="Zn(2)-C6 fungal-type" evidence="12">
    <location>
        <begin position="78"/>
        <end position="105"/>
    </location>
</feature>
<evidence type="ECO:0000313" key="14">
    <source>
        <dbReference type="EMBL" id="KAJ5110039.1"/>
    </source>
</evidence>
<dbReference type="InterPro" id="IPR001138">
    <property type="entry name" value="Zn2Cys6_DnaBD"/>
</dbReference>
<dbReference type="OrthoDB" id="10018191at2759"/>
<dbReference type="PANTHER" id="PTHR40626">
    <property type="entry name" value="MIP31509P"/>
    <property type="match status" value="1"/>
</dbReference>
<dbReference type="SMART" id="SM00355">
    <property type="entry name" value="ZnF_C2H2"/>
    <property type="match status" value="2"/>
</dbReference>
<dbReference type="PROSITE" id="PS00463">
    <property type="entry name" value="ZN2_CY6_FUNGAL_1"/>
    <property type="match status" value="1"/>
</dbReference>
<comment type="subcellular location">
    <subcellularLocation>
        <location evidence="1">Nucleus</location>
    </subcellularLocation>
</comment>
<keyword evidence="15" id="KW-1185">Reference proteome</keyword>
<reference evidence="14" key="2">
    <citation type="journal article" date="2023" name="IMA Fungus">
        <title>Comparative genomic study of the Penicillium genus elucidates a diverse pangenome and 15 lateral gene transfer events.</title>
        <authorList>
            <person name="Petersen C."/>
            <person name="Sorensen T."/>
            <person name="Nielsen M.R."/>
            <person name="Sondergaard T.E."/>
            <person name="Sorensen J.L."/>
            <person name="Fitzpatrick D.A."/>
            <person name="Frisvad J.C."/>
            <person name="Nielsen K.L."/>
        </authorList>
    </citation>
    <scope>NUCLEOTIDE SEQUENCE</scope>
    <source>
        <strain evidence="14">IBT 30761</strain>
    </source>
</reference>
<dbReference type="SMART" id="SM00066">
    <property type="entry name" value="GAL4"/>
    <property type="match status" value="1"/>
</dbReference>
<feature type="compositionally biased region" description="Polar residues" evidence="11">
    <location>
        <begin position="130"/>
        <end position="141"/>
    </location>
</feature>
<comment type="caution">
    <text evidence="14">The sequence shown here is derived from an EMBL/GenBank/DDBJ whole genome shotgun (WGS) entry which is preliminary data.</text>
</comment>
<keyword evidence="6" id="KW-0805">Transcription regulation</keyword>
<evidence type="ECO:0008006" key="16">
    <source>
        <dbReference type="Google" id="ProtNLM"/>
    </source>
</evidence>
<name>A0A9W9KKG0_9EURO</name>
<dbReference type="InterPro" id="IPR036236">
    <property type="entry name" value="Znf_C2H2_sf"/>
</dbReference>
<dbReference type="RefSeq" id="XP_056478150.1">
    <property type="nucleotide sequence ID" value="XM_056615178.1"/>
</dbReference>
<dbReference type="GO" id="GO:0006351">
    <property type="term" value="P:DNA-templated transcription"/>
    <property type="evidence" value="ECO:0007669"/>
    <property type="project" value="InterPro"/>
</dbReference>
<evidence type="ECO:0000256" key="9">
    <source>
        <dbReference type="ARBA" id="ARBA00023242"/>
    </source>
</evidence>
<dbReference type="InterPro" id="IPR007219">
    <property type="entry name" value="XnlR_reg_dom"/>
</dbReference>
<evidence type="ECO:0000259" key="12">
    <source>
        <dbReference type="PROSITE" id="PS50048"/>
    </source>
</evidence>
<keyword evidence="2" id="KW-0479">Metal-binding</keyword>
<proteinExistence type="predicted"/>
<sequence>MKPADKHFRCTVCQRGFTRIDHLKRHHLRHSGQKPYSCIFCNEAFARCDNLRDHYTDCAQRGDRKIPETGQRGRRRHACQSCTSMKLRCDGASPCGSCVKRSLDCNNERLGQPSNPDLDDMAQPPALTMTDGSSSLGSPSAKQEIYEQTSDRGSIKFLLNGGTDSFTEQFHLPPNGERARGMVFHNQNEFPPAPGGVLPYNVQGSRPQYSQPMMGGDPASLQFFQDTFLDFFNGPFGDGNKSVGDPYASQIGLQTPAPRQDPSLALHPDTPIFEPERPFAMALIQSILARAWTVALDAKAQEEISSNLSFLLTTARIRKFISLYFKYWQTNCAMIHVPSFDPETVSLPLLTSVTFMGAMYSTDQREAYIAKRVIDFAELFVFSSRVFSAENEVASVFSGNKSSDDDENEWVRFQNLLAGFIMTITQYWSGSRASRNRAMENRFSEVVKVARRLELVKCRHQPQEQMQERLWIQTECRIRTIGVISLLDCAFLFYQNYPCRLTHSEMECELPCEESLFKAKHPFSQPNFRFTRDITLYAAFQGLFEPTSRDSVAHSPAVGNMDLTVLDMFILIHVLFTFINSHMTLVGLLKQQGFLMRPLEDTVDGNASKSVIPEDSLLSSIRTALHRWREHWIALRNKVSNDEWASMGFYKNGYNFWLVSQLLITNKDAVDVIMQMEVHCEDKLEKLKVLLKDEQD</sequence>
<dbReference type="InterPro" id="IPR013087">
    <property type="entry name" value="Znf_C2H2_type"/>
</dbReference>
<keyword evidence="9" id="KW-0539">Nucleus</keyword>
<evidence type="ECO:0000256" key="5">
    <source>
        <dbReference type="ARBA" id="ARBA00022833"/>
    </source>
</evidence>
<accession>A0A9W9KKG0</accession>
<evidence type="ECO:0000256" key="8">
    <source>
        <dbReference type="ARBA" id="ARBA00023163"/>
    </source>
</evidence>
<dbReference type="GO" id="GO:0005634">
    <property type="term" value="C:nucleus"/>
    <property type="evidence" value="ECO:0007669"/>
    <property type="project" value="UniProtKB-SubCell"/>
</dbReference>
<keyword evidence="3" id="KW-0677">Repeat</keyword>
<reference evidence="14" key="1">
    <citation type="submission" date="2022-11" db="EMBL/GenBank/DDBJ databases">
        <authorList>
            <person name="Petersen C."/>
        </authorList>
    </citation>
    <scope>NUCLEOTIDE SEQUENCE</scope>
    <source>
        <strain evidence="14">IBT 30761</strain>
    </source>
</reference>
<protein>
    <recommendedName>
        <fullName evidence="16">C2H2 finger domain protein</fullName>
    </recommendedName>
</protein>
<keyword evidence="5" id="KW-0862">Zinc</keyword>
<dbReference type="Pfam" id="PF00172">
    <property type="entry name" value="Zn_clus"/>
    <property type="match status" value="1"/>
</dbReference>
<dbReference type="PROSITE" id="PS50048">
    <property type="entry name" value="ZN2_CY6_FUNGAL_2"/>
    <property type="match status" value="1"/>
</dbReference>
<feature type="domain" description="C2H2-type" evidence="13">
    <location>
        <begin position="36"/>
        <end position="65"/>
    </location>
</feature>
<dbReference type="SUPFAM" id="SSF57701">
    <property type="entry name" value="Zn2/Cys6 DNA-binding domain"/>
    <property type="match status" value="1"/>
</dbReference>
<dbReference type="PROSITE" id="PS50157">
    <property type="entry name" value="ZINC_FINGER_C2H2_2"/>
    <property type="match status" value="2"/>
</dbReference>
<dbReference type="GeneID" id="81354157"/>
<evidence type="ECO:0000256" key="6">
    <source>
        <dbReference type="ARBA" id="ARBA00023015"/>
    </source>
</evidence>
<dbReference type="InterPro" id="IPR036864">
    <property type="entry name" value="Zn2-C6_fun-type_DNA-bd_sf"/>
</dbReference>
<dbReference type="GO" id="GO:0000981">
    <property type="term" value="F:DNA-binding transcription factor activity, RNA polymerase II-specific"/>
    <property type="evidence" value="ECO:0007669"/>
    <property type="project" value="InterPro"/>
</dbReference>
<gene>
    <name evidence="14" type="ORF">N7532_002684</name>
</gene>
<dbReference type="Gene3D" id="3.30.160.60">
    <property type="entry name" value="Classic Zinc Finger"/>
    <property type="match status" value="2"/>
</dbReference>
<dbReference type="SUPFAM" id="SSF57667">
    <property type="entry name" value="beta-beta-alpha zinc fingers"/>
    <property type="match status" value="1"/>
</dbReference>
<evidence type="ECO:0000256" key="1">
    <source>
        <dbReference type="ARBA" id="ARBA00004123"/>
    </source>
</evidence>
<dbReference type="Proteomes" id="UP001149074">
    <property type="component" value="Unassembled WGS sequence"/>
</dbReference>
<evidence type="ECO:0000256" key="2">
    <source>
        <dbReference type="ARBA" id="ARBA00022723"/>
    </source>
</evidence>
<feature type="domain" description="C2H2-type" evidence="13">
    <location>
        <begin position="8"/>
        <end position="35"/>
    </location>
</feature>
<dbReference type="CDD" id="cd00067">
    <property type="entry name" value="GAL4"/>
    <property type="match status" value="1"/>
</dbReference>
<evidence type="ECO:0000256" key="3">
    <source>
        <dbReference type="ARBA" id="ARBA00022737"/>
    </source>
</evidence>
<keyword evidence="4 10" id="KW-0863">Zinc-finger</keyword>
<feature type="region of interest" description="Disordered" evidence="11">
    <location>
        <begin position="109"/>
        <end position="141"/>
    </location>
</feature>
<evidence type="ECO:0000259" key="13">
    <source>
        <dbReference type="PROSITE" id="PS50157"/>
    </source>
</evidence>
<dbReference type="GO" id="GO:0000785">
    <property type="term" value="C:chromatin"/>
    <property type="evidence" value="ECO:0007669"/>
    <property type="project" value="TreeGrafter"/>
</dbReference>
<organism evidence="14 15">
    <name type="scientific">Penicillium argentinense</name>
    <dbReference type="NCBI Taxonomy" id="1131581"/>
    <lineage>
        <taxon>Eukaryota</taxon>
        <taxon>Fungi</taxon>
        <taxon>Dikarya</taxon>
        <taxon>Ascomycota</taxon>
        <taxon>Pezizomycotina</taxon>
        <taxon>Eurotiomycetes</taxon>
        <taxon>Eurotiomycetidae</taxon>
        <taxon>Eurotiales</taxon>
        <taxon>Aspergillaceae</taxon>
        <taxon>Penicillium</taxon>
    </lineage>
</organism>
<evidence type="ECO:0000256" key="4">
    <source>
        <dbReference type="ARBA" id="ARBA00022771"/>
    </source>
</evidence>
<keyword evidence="7" id="KW-0238">DNA-binding</keyword>
<dbReference type="PANTHER" id="PTHR40626:SF8">
    <property type="entry name" value="C2H2 FINGER DOMAIN TRANSCRIPTION FACTOR (EUROFUNG)-RELATED"/>
    <property type="match status" value="1"/>
</dbReference>
<dbReference type="Pfam" id="PF04082">
    <property type="entry name" value="Fungal_trans"/>
    <property type="match status" value="1"/>
</dbReference>
<dbReference type="PROSITE" id="PS00028">
    <property type="entry name" value="ZINC_FINGER_C2H2_1"/>
    <property type="match status" value="1"/>
</dbReference>
<dbReference type="CDD" id="cd12148">
    <property type="entry name" value="fungal_TF_MHR"/>
    <property type="match status" value="1"/>
</dbReference>
<evidence type="ECO:0000256" key="10">
    <source>
        <dbReference type="PROSITE-ProRule" id="PRU00042"/>
    </source>
</evidence>
<dbReference type="InterPro" id="IPR051059">
    <property type="entry name" value="VerF-like"/>
</dbReference>
<dbReference type="Gene3D" id="4.10.240.10">
    <property type="entry name" value="Zn(2)-C6 fungal-type DNA-binding domain"/>
    <property type="match status" value="1"/>
</dbReference>